<feature type="non-terminal residue" evidence="1">
    <location>
        <position position="1"/>
    </location>
</feature>
<sequence>PRTELSAEQAFWSQNFRNSAESNLSTSTTIVESKKEPLPQQLRRAHGGLNTQKLASGMKLFYL</sequence>
<evidence type="ECO:0000313" key="1">
    <source>
        <dbReference type="EMBL" id="GFD33528.1"/>
    </source>
</evidence>
<name>A0A699VJC0_TANCI</name>
<organism evidence="1">
    <name type="scientific">Tanacetum cinerariifolium</name>
    <name type="common">Dalmatian daisy</name>
    <name type="synonym">Chrysanthemum cinerariifolium</name>
    <dbReference type="NCBI Taxonomy" id="118510"/>
    <lineage>
        <taxon>Eukaryota</taxon>
        <taxon>Viridiplantae</taxon>
        <taxon>Streptophyta</taxon>
        <taxon>Embryophyta</taxon>
        <taxon>Tracheophyta</taxon>
        <taxon>Spermatophyta</taxon>
        <taxon>Magnoliopsida</taxon>
        <taxon>eudicotyledons</taxon>
        <taxon>Gunneridae</taxon>
        <taxon>Pentapetalae</taxon>
        <taxon>asterids</taxon>
        <taxon>campanulids</taxon>
        <taxon>Asterales</taxon>
        <taxon>Asteraceae</taxon>
        <taxon>Asteroideae</taxon>
        <taxon>Anthemideae</taxon>
        <taxon>Anthemidinae</taxon>
        <taxon>Tanacetum</taxon>
    </lineage>
</organism>
<accession>A0A699VJC0</accession>
<dbReference type="AlphaFoldDB" id="A0A699VJC0"/>
<proteinExistence type="predicted"/>
<dbReference type="EMBL" id="BKCJ011436568">
    <property type="protein sequence ID" value="GFD33528.1"/>
    <property type="molecule type" value="Genomic_DNA"/>
</dbReference>
<protein>
    <submittedName>
        <fullName evidence="1">Uncharacterized protein</fullName>
    </submittedName>
</protein>
<comment type="caution">
    <text evidence="1">The sequence shown here is derived from an EMBL/GenBank/DDBJ whole genome shotgun (WGS) entry which is preliminary data.</text>
</comment>
<reference evidence="1" key="1">
    <citation type="journal article" date="2019" name="Sci. Rep.">
        <title>Draft genome of Tanacetum cinerariifolium, the natural source of mosquito coil.</title>
        <authorList>
            <person name="Yamashiro T."/>
            <person name="Shiraishi A."/>
            <person name="Satake H."/>
            <person name="Nakayama K."/>
        </authorList>
    </citation>
    <scope>NUCLEOTIDE SEQUENCE</scope>
</reference>
<gene>
    <name evidence="1" type="ORF">Tci_905497</name>
</gene>